<evidence type="ECO:0000256" key="1">
    <source>
        <dbReference type="SAM" id="MobiDB-lite"/>
    </source>
</evidence>
<sequence length="393" mass="41833">MQHRLSHLRLAMAHRRCAPLFSWFPACLFGLTLAACGGGGGGGADISGADGGAAGAGGAGGTTSAGTFIAAAGPLCAKRAANNHCVQPTSSSTTPFALMKAITDPNGQVIDFDSMGSTMNYAVTFKGTPPGPEYTYTSYGMARRNIQAGRNTFTVDDRYYGNARAFPAAGEIKYRHARDDATVTFNVGRQKDQNDENLSSLTLSEDQASGGGGRAWSSALRLLTDQTDAPPTPTITYVGRVLPSAGSAALLDEHTRDFLITGVTYEAVLNTVTGTLTGVSIDYTESKSQRHTRLELPELRFQNSQLDSASRQQRIHARMEGPGQDDRGDEPQPDTARTRHEFTTDGLEGEITGRQAEIIELVGGGPKGILHVALVRKDLTEDDFVIDIPRPKP</sequence>
<feature type="compositionally biased region" description="Basic and acidic residues" evidence="1">
    <location>
        <begin position="324"/>
        <end position="343"/>
    </location>
</feature>
<dbReference type="EMBL" id="CP000542">
    <property type="protein sequence ID" value="ABM56042.1"/>
    <property type="molecule type" value="Genomic_DNA"/>
</dbReference>
<protein>
    <recommendedName>
        <fullName evidence="5">Lipoprotein</fullName>
    </recommendedName>
</protein>
<proteinExistence type="predicted"/>
<evidence type="ECO:0000313" key="4">
    <source>
        <dbReference type="Proteomes" id="UP000000374"/>
    </source>
</evidence>
<gene>
    <name evidence="3" type="ordered locus">Veis_0251</name>
</gene>
<dbReference type="AlphaFoldDB" id="A1WEI5"/>
<reference evidence="4" key="1">
    <citation type="submission" date="2006-12" db="EMBL/GenBank/DDBJ databases">
        <title>Complete sequence of chromosome 1 of Verminephrobacter eiseniae EF01-2.</title>
        <authorList>
            <person name="Copeland A."/>
            <person name="Lucas S."/>
            <person name="Lapidus A."/>
            <person name="Barry K."/>
            <person name="Detter J.C."/>
            <person name="Glavina del Rio T."/>
            <person name="Dalin E."/>
            <person name="Tice H."/>
            <person name="Pitluck S."/>
            <person name="Chertkov O."/>
            <person name="Brettin T."/>
            <person name="Bruce D."/>
            <person name="Han C."/>
            <person name="Tapia R."/>
            <person name="Gilna P."/>
            <person name="Schmutz J."/>
            <person name="Larimer F."/>
            <person name="Land M."/>
            <person name="Hauser L."/>
            <person name="Kyrpides N."/>
            <person name="Kim E."/>
            <person name="Stahl D."/>
            <person name="Richardson P."/>
        </authorList>
    </citation>
    <scope>NUCLEOTIDE SEQUENCE [LARGE SCALE GENOMIC DNA]</scope>
    <source>
        <strain evidence="4">EF01-2</strain>
    </source>
</reference>
<keyword evidence="2" id="KW-0732">Signal</keyword>
<organism evidence="3 4">
    <name type="scientific">Verminephrobacter eiseniae (strain EF01-2)</name>
    <dbReference type="NCBI Taxonomy" id="391735"/>
    <lineage>
        <taxon>Bacteria</taxon>
        <taxon>Pseudomonadati</taxon>
        <taxon>Pseudomonadota</taxon>
        <taxon>Betaproteobacteria</taxon>
        <taxon>Burkholderiales</taxon>
        <taxon>Comamonadaceae</taxon>
        <taxon>Verminephrobacter</taxon>
    </lineage>
</organism>
<feature type="signal peptide" evidence="2">
    <location>
        <begin position="1"/>
        <end position="34"/>
    </location>
</feature>
<dbReference type="Proteomes" id="UP000000374">
    <property type="component" value="Chromosome"/>
</dbReference>
<feature type="region of interest" description="Disordered" evidence="1">
    <location>
        <begin position="304"/>
        <end position="350"/>
    </location>
</feature>
<accession>A1WEI5</accession>
<dbReference type="STRING" id="391735.Veis_0251"/>
<name>A1WEI5_VEREI</name>
<evidence type="ECO:0000313" key="3">
    <source>
        <dbReference type="EMBL" id="ABM56042.1"/>
    </source>
</evidence>
<evidence type="ECO:0000256" key="2">
    <source>
        <dbReference type="SAM" id="SignalP"/>
    </source>
</evidence>
<dbReference type="RefSeq" id="WP_011808061.1">
    <property type="nucleotide sequence ID" value="NC_008786.1"/>
</dbReference>
<keyword evidence="4" id="KW-1185">Reference proteome</keyword>
<dbReference type="GeneID" id="76458995"/>
<feature type="chain" id="PRO_5002640354" description="Lipoprotein" evidence="2">
    <location>
        <begin position="35"/>
        <end position="393"/>
    </location>
</feature>
<evidence type="ECO:0008006" key="5">
    <source>
        <dbReference type="Google" id="ProtNLM"/>
    </source>
</evidence>
<dbReference type="KEGG" id="vei:Veis_0251"/>
<dbReference type="HOGENOM" id="CLU_713140_0_0_4"/>